<reference evidence="1 2" key="1">
    <citation type="journal article" date="2016" name="Front. Microbiol.">
        <title>Fuerstia marisgermanicae gen. nov., sp. nov., an Unusual Member of the Phylum Planctomycetes from the German Wadden Sea.</title>
        <authorList>
            <person name="Kohn T."/>
            <person name="Heuer A."/>
            <person name="Jogler M."/>
            <person name="Vollmers J."/>
            <person name="Boedeker C."/>
            <person name="Bunk B."/>
            <person name="Rast P."/>
            <person name="Borchert D."/>
            <person name="Glockner I."/>
            <person name="Freese H.M."/>
            <person name="Klenk H.P."/>
            <person name="Overmann J."/>
            <person name="Kaster A.K."/>
            <person name="Rohde M."/>
            <person name="Wiegand S."/>
            <person name="Jogler C."/>
        </authorList>
    </citation>
    <scope>NUCLEOTIDE SEQUENCE [LARGE SCALE GENOMIC DNA]</scope>
    <source>
        <strain evidence="1 2">NH11</strain>
    </source>
</reference>
<protein>
    <submittedName>
        <fullName evidence="1">Uncharacterized protein</fullName>
    </submittedName>
</protein>
<gene>
    <name evidence="1" type="ORF">Fuma_06223</name>
</gene>
<sequence length="74" mass="8474">MRQRLRLFIGEDELSDTGFGTPEVSMELSEFTKVLSDAIVWDRSWLADLADERVKVSADLYEVLMAYSQMRPSA</sequence>
<dbReference type="EMBL" id="CP017641">
    <property type="protein sequence ID" value="APZ96554.1"/>
    <property type="molecule type" value="Genomic_DNA"/>
</dbReference>
<organism evidence="1 2">
    <name type="scientific">Fuerstiella marisgermanici</name>
    <dbReference type="NCBI Taxonomy" id="1891926"/>
    <lineage>
        <taxon>Bacteria</taxon>
        <taxon>Pseudomonadati</taxon>
        <taxon>Planctomycetota</taxon>
        <taxon>Planctomycetia</taxon>
        <taxon>Planctomycetales</taxon>
        <taxon>Planctomycetaceae</taxon>
        <taxon>Fuerstiella</taxon>
    </lineage>
</organism>
<dbReference type="Proteomes" id="UP000187735">
    <property type="component" value="Chromosome"/>
</dbReference>
<keyword evidence="2" id="KW-1185">Reference proteome</keyword>
<dbReference type="KEGG" id="fmr:Fuma_06223"/>
<accession>A0A1P8WR70</accession>
<dbReference type="RefSeq" id="WP_077027559.1">
    <property type="nucleotide sequence ID" value="NZ_CP017641.1"/>
</dbReference>
<dbReference type="AlphaFoldDB" id="A0A1P8WR70"/>
<evidence type="ECO:0000313" key="2">
    <source>
        <dbReference type="Proteomes" id="UP000187735"/>
    </source>
</evidence>
<name>A0A1P8WR70_9PLAN</name>
<proteinExistence type="predicted"/>
<evidence type="ECO:0000313" key="1">
    <source>
        <dbReference type="EMBL" id="APZ96554.1"/>
    </source>
</evidence>
<dbReference type="OrthoDB" id="281881at2"/>